<protein>
    <submittedName>
        <fullName evidence="3">Diphthamide biosynthesis protein 1</fullName>
    </submittedName>
</protein>
<sequence length="208" mass="23192">FLIMWRHHLGRTPILVIISTLLAAFCTSVDCMSCRFLKEEFGGKEECESYCCISDSTGKVKCCDSQTYYASTPVRILIGTSLTVIFCLLLLGASLAYEFRNLAKRWATSFKNYAVALFRKESSGDLKGNVEDPEELSSNIPSLEHELPIYAKVKKVSSVKTPVLNDFNEPPCGGKQIPIPEIFNIELVSTTMDKSVIDKMENVKDVSL</sequence>
<organism evidence="3">
    <name type="scientific">Lygus hesperus</name>
    <name type="common">Western plant bug</name>
    <dbReference type="NCBI Taxonomy" id="30085"/>
    <lineage>
        <taxon>Eukaryota</taxon>
        <taxon>Metazoa</taxon>
        <taxon>Ecdysozoa</taxon>
        <taxon>Arthropoda</taxon>
        <taxon>Hexapoda</taxon>
        <taxon>Insecta</taxon>
        <taxon>Pterygota</taxon>
        <taxon>Neoptera</taxon>
        <taxon>Paraneoptera</taxon>
        <taxon>Hemiptera</taxon>
        <taxon>Heteroptera</taxon>
        <taxon>Panheteroptera</taxon>
        <taxon>Cimicomorpha</taxon>
        <taxon>Miridae</taxon>
        <taxon>Mirini</taxon>
        <taxon>Lygus</taxon>
    </lineage>
</organism>
<gene>
    <name evidence="3" type="primary">DPH1_2</name>
    <name evidence="3" type="ORF">CM83_9067</name>
</gene>
<keyword evidence="1" id="KW-0472">Membrane</keyword>
<dbReference type="EMBL" id="GBHO01003677">
    <property type="protein sequence ID" value="JAG39927.1"/>
    <property type="molecule type" value="Transcribed_RNA"/>
</dbReference>
<dbReference type="AlphaFoldDB" id="A0A0A9Z3S9"/>
<keyword evidence="1" id="KW-1133">Transmembrane helix</keyword>
<feature type="signal peptide" evidence="2">
    <location>
        <begin position="1"/>
        <end position="31"/>
    </location>
</feature>
<accession>A0A0A9Z3S9</accession>
<name>A0A0A9Z3S9_LYGHE</name>
<keyword evidence="2" id="KW-0732">Signal</keyword>
<keyword evidence="1" id="KW-0812">Transmembrane</keyword>
<reference evidence="3" key="1">
    <citation type="journal article" date="2014" name="PLoS ONE">
        <title>Transcriptome-Based Identification of ABC Transporters in the Western Tarnished Plant Bug Lygus hesperus.</title>
        <authorList>
            <person name="Hull J.J."/>
            <person name="Chaney K."/>
            <person name="Geib S.M."/>
            <person name="Fabrick J.A."/>
            <person name="Brent C.S."/>
            <person name="Walsh D."/>
            <person name="Lavine L.C."/>
        </authorList>
    </citation>
    <scope>NUCLEOTIDE SEQUENCE</scope>
</reference>
<feature type="transmembrane region" description="Helical" evidence="1">
    <location>
        <begin position="76"/>
        <end position="97"/>
    </location>
</feature>
<evidence type="ECO:0000313" key="3">
    <source>
        <dbReference type="EMBL" id="JAG39927.1"/>
    </source>
</evidence>
<evidence type="ECO:0000256" key="1">
    <source>
        <dbReference type="SAM" id="Phobius"/>
    </source>
</evidence>
<proteinExistence type="predicted"/>
<feature type="non-terminal residue" evidence="3">
    <location>
        <position position="1"/>
    </location>
</feature>
<reference evidence="3" key="2">
    <citation type="submission" date="2014-07" db="EMBL/GenBank/DDBJ databases">
        <authorList>
            <person name="Hull J."/>
        </authorList>
    </citation>
    <scope>NUCLEOTIDE SEQUENCE</scope>
</reference>
<evidence type="ECO:0000256" key="2">
    <source>
        <dbReference type="SAM" id="SignalP"/>
    </source>
</evidence>
<feature type="chain" id="PRO_5002072838" evidence="2">
    <location>
        <begin position="32"/>
        <end position="208"/>
    </location>
</feature>